<protein>
    <submittedName>
        <fullName evidence="4">Uncharacterized protein</fullName>
    </submittedName>
</protein>
<reference evidence="4 5" key="1">
    <citation type="submission" date="2022-05" db="EMBL/GenBank/DDBJ databases">
        <authorList>
            <consortium name="Genoscope - CEA"/>
            <person name="William W."/>
        </authorList>
    </citation>
    <scope>NUCLEOTIDE SEQUENCE [LARGE SCALE GENOMIC DNA]</scope>
</reference>
<gene>
    <name evidence="4" type="ORF">PMEA_00009144</name>
</gene>
<feature type="region of interest" description="Disordered" evidence="2">
    <location>
        <begin position="689"/>
        <end position="748"/>
    </location>
</feature>
<keyword evidence="1" id="KW-0175">Coiled coil</keyword>
<dbReference type="EMBL" id="CALNXJ010000018">
    <property type="protein sequence ID" value="CAH3121315.1"/>
    <property type="molecule type" value="Genomic_DNA"/>
</dbReference>
<feature type="signal peptide" evidence="3">
    <location>
        <begin position="1"/>
        <end position="16"/>
    </location>
</feature>
<evidence type="ECO:0000256" key="1">
    <source>
        <dbReference type="SAM" id="Coils"/>
    </source>
</evidence>
<proteinExistence type="predicted"/>
<feature type="compositionally biased region" description="Basic and acidic residues" evidence="2">
    <location>
        <begin position="65"/>
        <end position="74"/>
    </location>
</feature>
<organism evidence="4 5">
    <name type="scientific">Pocillopora meandrina</name>
    <dbReference type="NCBI Taxonomy" id="46732"/>
    <lineage>
        <taxon>Eukaryota</taxon>
        <taxon>Metazoa</taxon>
        <taxon>Cnidaria</taxon>
        <taxon>Anthozoa</taxon>
        <taxon>Hexacorallia</taxon>
        <taxon>Scleractinia</taxon>
        <taxon>Astrocoeniina</taxon>
        <taxon>Pocilloporidae</taxon>
        <taxon>Pocillopora</taxon>
    </lineage>
</organism>
<dbReference type="AlphaFoldDB" id="A0AAU9WPE0"/>
<evidence type="ECO:0000313" key="5">
    <source>
        <dbReference type="Proteomes" id="UP001159428"/>
    </source>
</evidence>
<sequence length="748" mass="83531">MKFILTTLLIASTVGALKNLVDLSAARSNRLHHLLKDGPINAKKLMEKPSLTETTAHLARLLKKGEQMNDHHEVGEEEFGSRSGSGSGPGPDPEKTAVVALAHVIQKIRRALKTLKDAKDKQDKADAEAFLNVLKHGNVTEVKEILGQHAMERHIRCQYVKKLFANYIHKTELIKLLANDNLNFEERMGQVLKDSELNEQADVFEAFVHMAFEHDLLEHPGVKAVMEIGGMLAETYCDTNMDGLANLIIHYVDQSDPRGKFDVSKKINPYVYAVNSGQCMKRGLFRGAGPKRKRSLKEKALDLVFENHNNNDCGEVKLIRSIVRLIHEGVKVHKKSAELQYITQIFEDGMTNLNLSQCKPHTSKHSQPRFVHVLYGPVDVNKLRHPLMTETTARFAHLLKTGDQMNDHHEHEQDEGIVPALETLKEAKDSRNQQKAQEMIHALQFEPSNEAVKTLLGRHVVDDHEKCEKIKEEFVSFLLDELDFGEETGEALEEADLDAHGALSHFNHFEVKGKMGRLLVDSACDKNVDGLIEKIGEIIEKQDPNGTFDLSNRIEPYTDATLVALCERVPWKDLLTKRAIQESAPSEAGDVGKRIIDIVFENPHAGNCIEVKIYKKAVDVIKGSITLQHSWAENLSALKEAQEALITDVASLMQNGLVAQARRAVGNYIVSIVRGTLVVSHVIEKNGLENTSKEPEKGPEKEPEKEPKIKGPKSAKSGAKKGPKKGAKRGAKRGAERRTERRTERKGT</sequence>
<keyword evidence="5" id="KW-1185">Reference proteome</keyword>
<comment type="caution">
    <text evidence="4">The sequence shown here is derived from an EMBL/GenBank/DDBJ whole genome shotgun (WGS) entry which is preliminary data.</text>
</comment>
<feature type="region of interest" description="Disordered" evidence="2">
    <location>
        <begin position="65"/>
        <end position="95"/>
    </location>
</feature>
<evidence type="ECO:0000313" key="4">
    <source>
        <dbReference type="EMBL" id="CAH3121315.1"/>
    </source>
</evidence>
<feature type="compositionally biased region" description="Basic and acidic residues" evidence="2">
    <location>
        <begin position="689"/>
        <end position="709"/>
    </location>
</feature>
<name>A0AAU9WPE0_9CNID</name>
<feature type="coiled-coil region" evidence="1">
    <location>
        <begin position="101"/>
        <end position="128"/>
    </location>
</feature>
<feature type="compositionally biased region" description="Basic residues" evidence="2">
    <location>
        <begin position="710"/>
        <end position="732"/>
    </location>
</feature>
<feature type="compositionally biased region" description="Basic and acidic residues" evidence="2">
    <location>
        <begin position="733"/>
        <end position="748"/>
    </location>
</feature>
<feature type="chain" id="PRO_5043347755" evidence="3">
    <location>
        <begin position="17"/>
        <end position="748"/>
    </location>
</feature>
<dbReference type="Proteomes" id="UP001159428">
    <property type="component" value="Unassembled WGS sequence"/>
</dbReference>
<evidence type="ECO:0000256" key="3">
    <source>
        <dbReference type="SAM" id="SignalP"/>
    </source>
</evidence>
<keyword evidence="3" id="KW-0732">Signal</keyword>
<evidence type="ECO:0000256" key="2">
    <source>
        <dbReference type="SAM" id="MobiDB-lite"/>
    </source>
</evidence>
<accession>A0AAU9WPE0</accession>